<evidence type="ECO:0000259" key="2">
    <source>
        <dbReference type="Pfam" id="PF13786"/>
    </source>
</evidence>
<evidence type="ECO:0000313" key="5">
    <source>
        <dbReference type="Proteomes" id="UP000029409"/>
    </source>
</evidence>
<keyword evidence="1" id="KW-1133">Transmembrane helix</keyword>
<dbReference type="EMBL" id="CP009288">
    <property type="protein sequence ID" value="AIQ10784.1"/>
    <property type="molecule type" value="Genomic_DNA"/>
</dbReference>
<evidence type="ECO:0000259" key="3">
    <source>
        <dbReference type="Pfam" id="PF18705"/>
    </source>
</evidence>
<feature type="domain" description="DUF4179" evidence="2">
    <location>
        <begin position="43"/>
        <end position="130"/>
    </location>
</feature>
<evidence type="ECO:0008006" key="6">
    <source>
        <dbReference type="Google" id="ProtNLM"/>
    </source>
</evidence>
<dbReference type="OrthoDB" id="2729200at2"/>
<dbReference type="Gene3D" id="2.60.40.1630">
    <property type="entry name" value="bacillus anthracis domain"/>
    <property type="match status" value="1"/>
</dbReference>
<dbReference type="Pfam" id="PF13786">
    <property type="entry name" value="DUF4179"/>
    <property type="match status" value="1"/>
</dbReference>
<dbReference type="InterPro" id="IPR025436">
    <property type="entry name" value="DUF4179"/>
</dbReference>
<name>A0A089INY2_PAEDU</name>
<keyword evidence="1" id="KW-0472">Membrane</keyword>
<feature type="domain" description="DUF5643" evidence="3">
    <location>
        <begin position="223"/>
        <end position="296"/>
    </location>
</feature>
<evidence type="ECO:0000313" key="4">
    <source>
        <dbReference type="EMBL" id="AIQ10784.1"/>
    </source>
</evidence>
<keyword evidence="1" id="KW-0812">Transmembrane</keyword>
<dbReference type="InterPro" id="IPR040680">
    <property type="entry name" value="DUF5643"/>
</dbReference>
<protein>
    <recommendedName>
        <fullName evidence="6">DUF4179 domain-containing protein</fullName>
    </recommendedName>
</protein>
<accession>A0A089INY2</accession>
<proteinExistence type="predicted"/>
<dbReference type="eggNOG" id="ENOG50302HR">
    <property type="taxonomic scope" value="Bacteria"/>
</dbReference>
<keyword evidence="5" id="KW-1185">Reference proteome</keyword>
<gene>
    <name evidence="4" type="ORF">PDUR_01155</name>
</gene>
<dbReference type="Proteomes" id="UP000029409">
    <property type="component" value="Chromosome"/>
</dbReference>
<reference evidence="4 5" key="1">
    <citation type="submission" date="2014-08" db="EMBL/GenBank/DDBJ databases">
        <title>Comparative genomics of the Paenibacillus odorifer group.</title>
        <authorList>
            <person name="den Bakker H.C."/>
            <person name="Tsai Y.-C."/>
            <person name="Martin N."/>
            <person name="Korlach J."/>
            <person name="Wiedmann M."/>
        </authorList>
    </citation>
    <scope>NUCLEOTIDE SEQUENCE [LARGE SCALE GENOMIC DNA]</scope>
    <source>
        <strain evidence="4 5">DSM 1735</strain>
    </source>
</reference>
<sequence>MSMYTELNDLQLDVSEYEEMPLTEIERKKWEKRVLIKLHKRKHNYSKKWIGLAAALLLAIGVTIPLGKVSLAQMPFVAGLIEHFINGDKPANYSAYKTAIGETAENAYGKLTLNEVLVDADRLLISSTFEPAKGVSFDYQTFLSPHVLVNGEDLQKSGGAQSIKVNDGMYTIYGDIKMSHLPNDGPLQIKITYDTISKRKRIAIEEPWVFNITVSTSQLEKDTKTFTIDKTITLNNGQKITLKKVIVTPVSTLIYYDTTEASESTRFKLISSDGKEVPFSEGYGSSDIGDTSYTRYVPIDLEKETYSLIPVNENNEEVGPEVQIR</sequence>
<dbReference type="AlphaFoldDB" id="A0A089INY2"/>
<evidence type="ECO:0000256" key="1">
    <source>
        <dbReference type="SAM" id="Phobius"/>
    </source>
</evidence>
<organism evidence="4 5">
    <name type="scientific">Paenibacillus durus</name>
    <name type="common">Paenibacillus azotofixans</name>
    <dbReference type="NCBI Taxonomy" id="44251"/>
    <lineage>
        <taxon>Bacteria</taxon>
        <taxon>Bacillati</taxon>
        <taxon>Bacillota</taxon>
        <taxon>Bacilli</taxon>
        <taxon>Bacillales</taxon>
        <taxon>Paenibacillaceae</taxon>
        <taxon>Paenibacillus</taxon>
    </lineage>
</organism>
<dbReference type="RefSeq" id="WP_042204709.1">
    <property type="nucleotide sequence ID" value="NZ_CP009288.1"/>
</dbReference>
<dbReference type="KEGG" id="pdu:PDUR_01155"/>
<dbReference type="STRING" id="44251.PDUR_01155"/>
<feature type="transmembrane region" description="Helical" evidence="1">
    <location>
        <begin position="49"/>
        <end position="67"/>
    </location>
</feature>
<dbReference type="Pfam" id="PF18705">
    <property type="entry name" value="DUF5643"/>
    <property type="match status" value="1"/>
</dbReference>